<evidence type="ECO:0000256" key="5">
    <source>
        <dbReference type="ARBA" id="ARBA00012964"/>
    </source>
</evidence>
<evidence type="ECO:0000256" key="6">
    <source>
        <dbReference type="ARBA" id="ARBA00022723"/>
    </source>
</evidence>
<dbReference type="InterPro" id="IPR006674">
    <property type="entry name" value="HD_domain"/>
</dbReference>
<dbReference type="PANTHER" id="PTHR11845:SF13">
    <property type="entry name" value="5'-DEOXYNUCLEOTIDASE HDDC2"/>
    <property type="match status" value="1"/>
</dbReference>
<keyword evidence="7" id="KW-0378">Hydrolase</keyword>
<organism evidence="9 10">
    <name type="scientific">Nocardiopsis changdeensis</name>
    <dbReference type="NCBI Taxonomy" id="2831969"/>
    <lineage>
        <taxon>Bacteria</taxon>
        <taxon>Bacillati</taxon>
        <taxon>Actinomycetota</taxon>
        <taxon>Actinomycetes</taxon>
        <taxon>Streptosporangiales</taxon>
        <taxon>Nocardiopsidaceae</taxon>
        <taxon>Nocardiopsis</taxon>
    </lineage>
</organism>
<evidence type="ECO:0000256" key="2">
    <source>
        <dbReference type="ARBA" id="ARBA00001936"/>
    </source>
</evidence>
<dbReference type="SMART" id="SM00471">
    <property type="entry name" value="HDc"/>
    <property type="match status" value="1"/>
</dbReference>
<evidence type="ECO:0000256" key="1">
    <source>
        <dbReference type="ARBA" id="ARBA00001638"/>
    </source>
</evidence>
<feature type="domain" description="HD/PDEase" evidence="8">
    <location>
        <begin position="34"/>
        <end position="149"/>
    </location>
</feature>
<dbReference type="InterPro" id="IPR039356">
    <property type="entry name" value="YfbR/HDDC2"/>
</dbReference>
<dbReference type="PANTHER" id="PTHR11845">
    <property type="entry name" value="5'-DEOXYNUCLEOTIDASE HDDC2"/>
    <property type="match status" value="1"/>
</dbReference>
<evidence type="ECO:0000256" key="7">
    <source>
        <dbReference type="ARBA" id="ARBA00022801"/>
    </source>
</evidence>
<comment type="cofactor">
    <cofactor evidence="2">
        <name>Mn(2+)</name>
        <dbReference type="ChEBI" id="CHEBI:29035"/>
    </cofactor>
</comment>
<proteinExistence type="predicted"/>
<keyword evidence="6" id="KW-0479">Metal-binding</keyword>
<accession>A0ABX8BT01</accession>
<dbReference type="RefSeq" id="WP_220560905.1">
    <property type="nucleotide sequence ID" value="NZ_CP074133.1"/>
</dbReference>
<gene>
    <name evidence="9" type="ORF">KGD84_14590</name>
</gene>
<evidence type="ECO:0000313" key="10">
    <source>
        <dbReference type="Proteomes" id="UP000676079"/>
    </source>
</evidence>
<protein>
    <recommendedName>
        <fullName evidence="5">5'-deoxynucleotidase</fullName>
        <ecNumber evidence="5">3.1.3.89</ecNumber>
    </recommendedName>
</protein>
<dbReference type="EMBL" id="CP074133">
    <property type="protein sequence ID" value="QUX25365.1"/>
    <property type="molecule type" value="Genomic_DNA"/>
</dbReference>
<comment type="subunit">
    <text evidence="4">Homodimer.</text>
</comment>
<sequence>MGDDGPARIAHLLFEAGTLKNQRRTGWWVAGVRDPESVAEHSWRTALIASVLASMEGADPAKAALIAVWHDTGETRTGDLHHLAQKYLEAKPDARDIAADQTGGVPEAVGAMVRSAVAAYEEQDTPEARCAKDADKLECLIQAVEYRAQGHAAAQRWIDSSLERIATDGGRALAAAVLAQEPLDWVRTAMGR</sequence>
<dbReference type="EC" id="3.1.3.89" evidence="5"/>
<dbReference type="InterPro" id="IPR003607">
    <property type="entry name" value="HD/PDEase_dom"/>
</dbReference>
<comment type="cofactor">
    <cofactor evidence="3">
        <name>Co(2+)</name>
        <dbReference type="ChEBI" id="CHEBI:48828"/>
    </cofactor>
</comment>
<dbReference type="Gene3D" id="1.10.3210.10">
    <property type="entry name" value="Hypothetical protein af1432"/>
    <property type="match status" value="1"/>
</dbReference>
<dbReference type="CDD" id="cd00077">
    <property type="entry name" value="HDc"/>
    <property type="match status" value="1"/>
</dbReference>
<reference evidence="9 10" key="1">
    <citation type="submission" date="2021-05" db="EMBL/GenBank/DDBJ databases">
        <title>Direct Submission.</title>
        <authorList>
            <person name="Li K."/>
            <person name="Gao J."/>
        </authorList>
    </citation>
    <scope>NUCLEOTIDE SEQUENCE [LARGE SCALE GENOMIC DNA]</scope>
    <source>
        <strain evidence="9 10">Mg02</strain>
    </source>
</reference>
<comment type="catalytic activity">
    <reaction evidence="1">
        <text>a 2'-deoxyribonucleoside 5'-phosphate + H2O = a 2'-deoxyribonucleoside + phosphate</text>
        <dbReference type="Rhea" id="RHEA:36167"/>
        <dbReference type="ChEBI" id="CHEBI:15377"/>
        <dbReference type="ChEBI" id="CHEBI:18274"/>
        <dbReference type="ChEBI" id="CHEBI:43474"/>
        <dbReference type="ChEBI" id="CHEBI:65317"/>
        <dbReference type="EC" id="3.1.3.89"/>
    </reaction>
</comment>
<keyword evidence="10" id="KW-1185">Reference proteome</keyword>
<evidence type="ECO:0000259" key="8">
    <source>
        <dbReference type="SMART" id="SM00471"/>
    </source>
</evidence>
<dbReference type="Pfam" id="PF13023">
    <property type="entry name" value="HD_3"/>
    <property type="match status" value="1"/>
</dbReference>
<evidence type="ECO:0000256" key="4">
    <source>
        <dbReference type="ARBA" id="ARBA00011738"/>
    </source>
</evidence>
<name>A0ABX8BT01_9ACTN</name>
<dbReference type="Proteomes" id="UP000676079">
    <property type="component" value="Chromosome"/>
</dbReference>
<evidence type="ECO:0000256" key="3">
    <source>
        <dbReference type="ARBA" id="ARBA00001941"/>
    </source>
</evidence>
<evidence type="ECO:0000313" key="9">
    <source>
        <dbReference type="EMBL" id="QUX25365.1"/>
    </source>
</evidence>
<dbReference type="SUPFAM" id="SSF109604">
    <property type="entry name" value="HD-domain/PDEase-like"/>
    <property type="match status" value="1"/>
</dbReference>